<dbReference type="RefSeq" id="WP_146958755.1">
    <property type="nucleotide sequence ID" value="NZ_CP042467.1"/>
</dbReference>
<dbReference type="GO" id="GO:0005737">
    <property type="term" value="C:cytoplasm"/>
    <property type="evidence" value="ECO:0007669"/>
    <property type="project" value="InterPro"/>
</dbReference>
<evidence type="ECO:0000256" key="1">
    <source>
        <dbReference type="ARBA" id="ARBA00000370"/>
    </source>
</evidence>
<dbReference type="Proteomes" id="UP000321595">
    <property type="component" value="Chromosome"/>
</dbReference>
<feature type="active site" description="Phosphoserine intermediate" evidence="11">
    <location>
        <position position="71"/>
    </location>
</feature>
<comment type="cofactor">
    <cofactor evidence="2">
        <name>Mn(2+)</name>
        <dbReference type="ChEBI" id="CHEBI:29035"/>
    </cofactor>
</comment>
<feature type="domain" description="BPG-independent PGAM N-terminal" evidence="15">
    <location>
        <begin position="107"/>
        <end position="316"/>
    </location>
</feature>
<comment type="function">
    <text evidence="3">Catalyzes the interconversion of 2-phosphoglycerate and 3-phosphoglycerate.</text>
</comment>
<feature type="binding site" evidence="13">
    <location>
        <position position="71"/>
    </location>
    <ligand>
        <name>Mn(2+)</name>
        <dbReference type="ChEBI" id="CHEBI:29035"/>
        <label>2</label>
    </ligand>
</feature>
<evidence type="ECO:0000256" key="13">
    <source>
        <dbReference type="PIRSR" id="PIRSR001492-3"/>
    </source>
</evidence>
<feature type="binding site" evidence="12">
    <location>
        <position position="355"/>
    </location>
    <ligand>
        <name>substrate</name>
    </ligand>
</feature>
<keyword evidence="7" id="KW-0324">Glycolysis</keyword>
<evidence type="ECO:0000256" key="3">
    <source>
        <dbReference type="ARBA" id="ARBA00002315"/>
    </source>
</evidence>
<dbReference type="FunFam" id="3.40.1450.10:FF:000002">
    <property type="entry name" value="2,3-bisphosphoglycerate-independent phosphoglycerate mutase"/>
    <property type="match status" value="1"/>
</dbReference>
<feature type="binding site" evidence="13">
    <location>
        <position position="495"/>
    </location>
    <ligand>
        <name>Mn(2+)</name>
        <dbReference type="ChEBI" id="CHEBI:29035"/>
        <label>1</label>
    </ligand>
</feature>
<evidence type="ECO:0000256" key="11">
    <source>
        <dbReference type="PIRSR" id="PIRSR001492-1"/>
    </source>
</evidence>
<comment type="catalytic activity">
    <reaction evidence="1">
        <text>(2R)-2-phosphoglycerate = (2R)-3-phosphoglycerate</text>
        <dbReference type="Rhea" id="RHEA:15901"/>
        <dbReference type="ChEBI" id="CHEBI:58272"/>
        <dbReference type="ChEBI" id="CHEBI:58289"/>
        <dbReference type="EC" id="5.4.2.12"/>
    </reaction>
</comment>
<feature type="binding site" evidence="12">
    <location>
        <position position="201"/>
    </location>
    <ligand>
        <name>substrate</name>
    </ligand>
</feature>
<evidence type="ECO:0000256" key="5">
    <source>
        <dbReference type="ARBA" id="ARBA00008819"/>
    </source>
</evidence>
<dbReference type="UniPathway" id="UPA00109">
    <property type="reaction ID" value="UER00186"/>
</dbReference>
<dbReference type="OrthoDB" id="9800863at2"/>
<feature type="binding site" evidence="13">
    <location>
        <position position="20"/>
    </location>
    <ligand>
        <name>Mn(2+)</name>
        <dbReference type="ChEBI" id="CHEBI:29035"/>
        <label>2</label>
    </ligand>
</feature>
<comment type="pathway">
    <text evidence="4">Carbohydrate degradation; glycolysis; pyruvate from D-glyceraldehyde 3-phosphate: step 3/5.</text>
</comment>
<dbReference type="InterPro" id="IPR017850">
    <property type="entry name" value="Alkaline_phosphatase_core_sf"/>
</dbReference>
<feature type="binding site" evidence="13">
    <location>
        <position position="465"/>
    </location>
    <ligand>
        <name>Mn(2+)</name>
        <dbReference type="ChEBI" id="CHEBI:29035"/>
        <label>2</label>
    </ligand>
</feature>
<reference evidence="16 17" key="1">
    <citation type="submission" date="2019-08" db="EMBL/GenBank/DDBJ databases">
        <authorList>
            <person name="Liang Q."/>
        </authorList>
    </citation>
    <scope>NUCLEOTIDE SEQUENCE [LARGE SCALE GENOMIC DNA]</scope>
    <source>
        <strain evidence="16 17">V1718</strain>
    </source>
</reference>
<evidence type="ECO:0000256" key="12">
    <source>
        <dbReference type="PIRSR" id="PIRSR001492-2"/>
    </source>
</evidence>
<dbReference type="GO" id="GO:0030145">
    <property type="term" value="F:manganese ion binding"/>
    <property type="evidence" value="ECO:0007669"/>
    <property type="project" value="InterPro"/>
</dbReference>
<feature type="binding site" evidence="13">
    <location>
        <position position="424"/>
    </location>
    <ligand>
        <name>Mn(2+)</name>
        <dbReference type="ChEBI" id="CHEBI:29035"/>
        <label>1</label>
    </ligand>
</feature>
<name>A0A5B8XN73_9DELT</name>
<evidence type="ECO:0000259" key="15">
    <source>
        <dbReference type="Pfam" id="PF06415"/>
    </source>
</evidence>
<evidence type="ECO:0000256" key="4">
    <source>
        <dbReference type="ARBA" id="ARBA00004798"/>
    </source>
</evidence>
<dbReference type="SUPFAM" id="SSF53649">
    <property type="entry name" value="Alkaline phosphatase-like"/>
    <property type="match status" value="1"/>
</dbReference>
<feature type="binding site" evidence="12">
    <location>
        <position position="137"/>
    </location>
    <ligand>
        <name>substrate</name>
    </ligand>
</feature>
<dbReference type="InterPro" id="IPR036646">
    <property type="entry name" value="PGAM_B_sf"/>
</dbReference>
<evidence type="ECO:0000256" key="7">
    <source>
        <dbReference type="ARBA" id="ARBA00023152"/>
    </source>
</evidence>
<dbReference type="Gene3D" id="3.40.1450.10">
    <property type="entry name" value="BPG-independent phosphoglycerate mutase, domain B"/>
    <property type="match status" value="1"/>
</dbReference>
<dbReference type="Gene3D" id="3.40.720.10">
    <property type="entry name" value="Alkaline Phosphatase, subunit A"/>
    <property type="match status" value="1"/>
</dbReference>
<keyword evidence="6 13" id="KW-0479">Metal-binding</keyword>
<feature type="binding site" evidence="12">
    <location>
        <position position="208"/>
    </location>
    <ligand>
        <name>substrate</name>
    </ligand>
</feature>
<feature type="binding site" evidence="13">
    <location>
        <position position="428"/>
    </location>
    <ligand>
        <name>Mn(2+)</name>
        <dbReference type="ChEBI" id="CHEBI:29035"/>
        <label>1</label>
    </ligand>
</feature>
<keyword evidence="8 13" id="KW-0464">Manganese</keyword>
<dbReference type="AlphaFoldDB" id="A0A5B8XN73"/>
<keyword evidence="9 16" id="KW-0413">Isomerase</keyword>
<feature type="binding site" evidence="13">
    <location>
        <position position="466"/>
    </location>
    <ligand>
        <name>Mn(2+)</name>
        <dbReference type="ChEBI" id="CHEBI:29035"/>
        <label>2</label>
    </ligand>
</feature>
<dbReference type="GO" id="GO:0006096">
    <property type="term" value="P:glycolytic process"/>
    <property type="evidence" value="ECO:0007669"/>
    <property type="project" value="UniProtKB-UniRule"/>
</dbReference>
<feature type="binding site" evidence="12">
    <location>
        <begin position="280"/>
        <end position="283"/>
    </location>
    <ligand>
        <name>substrate</name>
    </ligand>
</feature>
<evidence type="ECO:0000313" key="17">
    <source>
        <dbReference type="Proteomes" id="UP000321595"/>
    </source>
</evidence>
<gene>
    <name evidence="16" type="ORF">FRD01_07405</name>
</gene>
<dbReference type="CDD" id="cd16010">
    <property type="entry name" value="iPGM"/>
    <property type="match status" value="1"/>
</dbReference>
<dbReference type="Pfam" id="PF06415">
    <property type="entry name" value="iPGM_N"/>
    <property type="match status" value="1"/>
</dbReference>
<comment type="similarity">
    <text evidence="5">Belongs to the BPG-independent phosphoglycerate mutase family.</text>
</comment>
<accession>A0A5B8XN73</accession>
<keyword evidence="17" id="KW-1185">Reference proteome</keyword>
<dbReference type="Pfam" id="PF01676">
    <property type="entry name" value="Metalloenzyme"/>
    <property type="match status" value="1"/>
</dbReference>
<dbReference type="PANTHER" id="PTHR31637">
    <property type="entry name" value="2,3-BISPHOSPHOGLYCERATE-INDEPENDENT PHOSPHOGLYCERATE MUTASE"/>
    <property type="match status" value="1"/>
</dbReference>
<dbReference type="PANTHER" id="PTHR31637:SF0">
    <property type="entry name" value="2,3-BISPHOSPHOGLYCERATE-INDEPENDENT PHOSPHOGLYCERATE MUTASE"/>
    <property type="match status" value="1"/>
</dbReference>
<evidence type="ECO:0000256" key="10">
    <source>
        <dbReference type="NCBIfam" id="TIGR01307"/>
    </source>
</evidence>
<evidence type="ECO:0000259" key="14">
    <source>
        <dbReference type="Pfam" id="PF01676"/>
    </source>
</evidence>
<dbReference type="NCBIfam" id="TIGR01307">
    <property type="entry name" value="pgm_bpd_ind"/>
    <property type="match status" value="1"/>
</dbReference>
<feature type="domain" description="Metalloenzyme" evidence="14">
    <location>
        <begin position="13"/>
        <end position="536"/>
    </location>
</feature>
<dbReference type="InterPro" id="IPR011258">
    <property type="entry name" value="BPG-indep_PGM_N"/>
</dbReference>
<dbReference type="InterPro" id="IPR006124">
    <property type="entry name" value="Metalloenzyme"/>
</dbReference>
<evidence type="ECO:0000256" key="6">
    <source>
        <dbReference type="ARBA" id="ARBA00022723"/>
    </source>
</evidence>
<dbReference type="EC" id="5.4.2.12" evidence="10"/>
<dbReference type="KEGG" id="bbae:FRD01_07405"/>
<dbReference type="InterPro" id="IPR005995">
    <property type="entry name" value="Pgm_bpd_ind"/>
</dbReference>
<evidence type="ECO:0000256" key="9">
    <source>
        <dbReference type="ARBA" id="ARBA00023235"/>
    </source>
</evidence>
<dbReference type="PIRSF" id="PIRSF001492">
    <property type="entry name" value="IPGAM"/>
    <property type="match status" value="1"/>
</dbReference>
<sequence length="552" mass="60597">MLKTHNDFEVSGPVVVVVLDGVGVGKHDAGDAVFHARTPTMDWLDDVALKTTLLAHGTHVGMPSDADMGNSEVGHNALGAGKIYDQGAKRVDVAIRTEVLFERGSDDSETFFEMVDHVTRSNGTLHLIGLLSDGNVHSHIDHVEAITTHAARLGIKRIRLHALLDGRDVDGQSAHRYIEKIEAHFEGLSGVDAKIASGGGRMLVTMDRYEAEWDMVERGWKAHVLGEGPAVGSALEAVNSARKENPDLNDQYIPPFVVHDSNGPVGTIEDGDAVLLFNFRGDRAIELSRAFEESDFDKFERHRVPDVFFVGMMQYDGDLGVPARSLVKPSKITSTMGELLASAGVKQLAVSETQKYGHVTYFWNGNRSEKFREDLEVYIEVPSDRVTFDQRPWMKAAEITDATIEALNPNSGIRFARVNYPNGDMVGHTGDFEAAVIAVEATDLCLKRLLAAVRKLNGVAIVTADHGNSDQMYQLDKNSEPIRDSQGRFVPMTAHTLNPVPLWIYAPGLDGLKVRELATRRLSNVAPTALYLLGLEPPEHMDDPLILKRSEA</sequence>
<dbReference type="GO" id="GO:0006007">
    <property type="term" value="P:glucose catabolic process"/>
    <property type="evidence" value="ECO:0007669"/>
    <property type="project" value="InterPro"/>
</dbReference>
<feature type="binding site" evidence="12">
    <location>
        <begin position="167"/>
        <end position="168"/>
    </location>
    <ligand>
        <name>substrate</name>
    </ligand>
</feature>
<dbReference type="EMBL" id="CP042467">
    <property type="protein sequence ID" value="QED27070.1"/>
    <property type="molecule type" value="Genomic_DNA"/>
</dbReference>
<proteinExistence type="inferred from homology"/>
<evidence type="ECO:0000256" key="2">
    <source>
        <dbReference type="ARBA" id="ARBA00001936"/>
    </source>
</evidence>
<protein>
    <recommendedName>
        <fullName evidence="10">2,3-bisphosphoglycerate-independent phosphoglycerate mutase</fullName>
        <ecNumber evidence="10">5.4.2.12</ecNumber>
    </recommendedName>
</protein>
<evidence type="ECO:0000313" key="16">
    <source>
        <dbReference type="EMBL" id="QED27070.1"/>
    </source>
</evidence>
<dbReference type="GO" id="GO:0004619">
    <property type="term" value="F:phosphoglycerate mutase activity"/>
    <property type="evidence" value="ECO:0007669"/>
    <property type="project" value="UniProtKB-UniRule"/>
</dbReference>
<organism evidence="16 17">
    <name type="scientific">Microvenator marinus</name>
    <dbReference type="NCBI Taxonomy" id="2600177"/>
    <lineage>
        <taxon>Bacteria</taxon>
        <taxon>Deltaproteobacteria</taxon>
        <taxon>Bradymonadales</taxon>
        <taxon>Microvenatoraceae</taxon>
        <taxon>Microvenator</taxon>
    </lineage>
</organism>
<evidence type="ECO:0000256" key="8">
    <source>
        <dbReference type="ARBA" id="ARBA00023211"/>
    </source>
</evidence>
<dbReference type="SUPFAM" id="SSF64158">
    <property type="entry name" value="2,3-Bisphosphoglycerate-independent phosphoglycerate mutase, substrate-binding domain"/>
    <property type="match status" value="1"/>
</dbReference>